<gene>
    <name evidence="3" type="ORF">ULMA_11550</name>
</gene>
<evidence type="ECO:0000256" key="1">
    <source>
        <dbReference type="SAM" id="Phobius"/>
    </source>
</evidence>
<evidence type="ECO:0000259" key="2">
    <source>
        <dbReference type="Pfam" id="PF13559"/>
    </source>
</evidence>
<sequence>MGDYDPGSFLGFIIRVLPYLLIAGVIIFLVWLFIKLNPGAKILGSSKSAEVFFTEEEEIIKTKNIKELIEKALLNNDKRLAVRYYYLLVLQGLSEKQLIDYEFDKTNSDYIRELKSSDLSLGFQKATTLYDYIWYGNFDVTQENFGKAQHTFNELERLISKHS</sequence>
<keyword evidence="1" id="KW-0812">Transmembrane</keyword>
<dbReference type="Pfam" id="PF13559">
    <property type="entry name" value="DUF4129"/>
    <property type="match status" value="1"/>
</dbReference>
<accession>A0A5J4J3M8</accession>
<evidence type="ECO:0000313" key="3">
    <source>
        <dbReference type="EMBL" id="GER59047.1"/>
    </source>
</evidence>
<proteinExistence type="predicted"/>
<keyword evidence="1" id="KW-0472">Membrane</keyword>
<comment type="caution">
    <text evidence="3">The sequence shown here is derived from an EMBL/GenBank/DDBJ whole genome shotgun (WGS) entry which is preliminary data.</text>
</comment>
<dbReference type="EMBL" id="BKCG01000002">
    <property type="protein sequence ID" value="GER59047.1"/>
    <property type="molecule type" value="Genomic_DNA"/>
</dbReference>
<keyword evidence="4" id="KW-1185">Reference proteome</keyword>
<dbReference type="Proteomes" id="UP000326509">
    <property type="component" value="Unassembled WGS sequence"/>
</dbReference>
<protein>
    <recommendedName>
        <fullName evidence="2">Protein-glutamine gamma-glutamyltransferase-like C-terminal domain-containing protein</fullName>
    </recommendedName>
</protein>
<dbReference type="InterPro" id="IPR025403">
    <property type="entry name" value="TgpA-like_C"/>
</dbReference>
<feature type="transmembrane region" description="Helical" evidence="1">
    <location>
        <begin position="12"/>
        <end position="34"/>
    </location>
</feature>
<feature type="domain" description="Protein-glutamine gamma-glutamyltransferase-like C-terminal" evidence="2">
    <location>
        <begin position="86"/>
        <end position="148"/>
    </location>
</feature>
<organism evidence="3 4">
    <name type="scientific">Patiriisocius marinus</name>
    <dbReference type="NCBI Taxonomy" id="1397112"/>
    <lineage>
        <taxon>Bacteria</taxon>
        <taxon>Pseudomonadati</taxon>
        <taxon>Bacteroidota</taxon>
        <taxon>Flavobacteriia</taxon>
        <taxon>Flavobacteriales</taxon>
        <taxon>Flavobacteriaceae</taxon>
        <taxon>Patiriisocius</taxon>
    </lineage>
</organism>
<evidence type="ECO:0000313" key="4">
    <source>
        <dbReference type="Proteomes" id="UP000326509"/>
    </source>
</evidence>
<keyword evidence="1" id="KW-1133">Transmembrane helix</keyword>
<reference evidence="3 4" key="1">
    <citation type="submission" date="2019-08" db="EMBL/GenBank/DDBJ databases">
        <title>Draft genome sequence of Ulvibacter marinus type strain NBRC 109484.</title>
        <authorList>
            <person name="Kawano K."/>
            <person name="Ushijima N."/>
            <person name="Kihara M."/>
            <person name="Itoh H."/>
        </authorList>
    </citation>
    <scope>NUCLEOTIDE SEQUENCE [LARGE SCALE GENOMIC DNA]</scope>
    <source>
        <strain evidence="3 4">NBRC 109484</strain>
    </source>
</reference>
<dbReference type="AlphaFoldDB" id="A0A5J4J3M8"/>
<name>A0A5J4J3M8_9FLAO</name>